<dbReference type="InterPro" id="IPR035994">
    <property type="entry name" value="Nucleoside_phosphorylase_sf"/>
</dbReference>
<dbReference type="EC" id="2.4.2.1" evidence="6"/>
<dbReference type="PANTHER" id="PTHR11904">
    <property type="entry name" value="METHYLTHIOADENOSINE/PURINE NUCLEOSIDE PHOSPHORYLASE"/>
    <property type="match status" value="1"/>
</dbReference>
<comment type="pathway">
    <text evidence="1 6">Purine metabolism; purine nucleoside salvage.</text>
</comment>
<evidence type="ECO:0000256" key="2">
    <source>
        <dbReference type="ARBA" id="ARBA00006751"/>
    </source>
</evidence>
<dbReference type="RefSeq" id="WP_009194718.1">
    <property type="nucleotide sequence ID" value="NZ_AODQ01000023.1"/>
</dbReference>
<dbReference type="AlphaFoldDB" id="M7N8K7"/>
<evidence type="ECO:0000313" key="9">
    <source>
        <dbReference type="Proteomes" id="UP000011910"/>
    </source>
</evidence>
<dbReference type="PROSITE" id="PS01240">
    <property type="entry name" value="PNP_MTAP_2"/>
    <property type="match status" value="1"/>
</dbReference>
<dbReference type="GO" id="GO:0009116">
    <property type="term" value="P:nucleoside metabolic process"/>
    <property type="evidence" value="ECO:0007669"/>
    <property type="project" value="InterPro"/>
</dbReference>
<evidence type="ECO:0000256" key="3">
    <source>
        <dbReference type="ARBA" id="ARBA00011233"/>
    </source>
</evidence>
<dbReference type="InterPro" id="IPR018099">
    <property type="entry name" value="Purine_phosphorylase-2_CS"/>
</dbReference>
<evidence type="ECO:0000256" key="6">
    <source>
        <dbReference type="PIRNR" id="PIRNR000477"/>
    </source>
</evidence>
<keyword evidence="4 6" id="KW-0328">Glycosyltransferase</keyword>
<dbReference type="EMBL" id="AODQ01000023">
    <property type="protein sequence ID" value="EMR03551.1"/>
    <property type="molecule type" value="Genomic_DNA"/>
</dbReference>
<dbReference type="UniPathway" id="UPA00606"/>
<dbReference type="STRING" id="1279009.ADICEAN_01318"/>
<protein>
    <recommendedName>
        <fullName evidence="6">Purine nucleoside phosphorylase</fullName>
        <ecNumber evidence="6">2.4.2.1</ecNumber>
    </recommendedName>
    <alternativeName>
        <fullName evidence="6">Inosine-guanosine phosphorylase</fullName>
    </alternativeName>
</protein>
<proteinExistence type="inferred from homology"/>
<dbReference type="NCBIfam" id="NF006054">
    <property type="entry name" value="PRK08202.1"/>
    <property type="match status" value="1"/>
</dbReference>
<evidence type="ECO:0000256" key="4">
    <source>
        <dbReference type="ARBA" id="ARBA00022676"/>
    </source>
</evidence>
<comment type="similarity">
    <text evidence="2 6">Belongs to the PNP/MTAP phosphorylase family.</text>
</comment>
<evidence type="ECO:0000313" key="8">
    <source>
        <dbReference type="EMBL" id="EMR03551.1"/>
    </source>
</evidence>
<dbReference type="InterPro" id="IPR011268">
    <property type="entry name" value="Purine_phosphorylase"/>
</dbReference>
<dbReference type="OrthoDB" id="1523230at2"/>
<comment type="subunit">
    <text evidence="3">Homotrimer.</text>
</comment>
<evidence type="ECO:0000259" key="7">
    <source>
        <dbReference type="Pfam" id="PF01048"/>
    </source>
</evidence>
<dbReference type="Proteomes" id="UP000011910">
    <property type="component" value="Unassembled WGS sequence"/>
</dbReference>
<dbReference type="PANTHER" id="PTHR11904:SF9">
    <property type="entry name" value="PURINE NUCLEOSIDE PHOSPHORYLASE-RELATED"/>
    <property type="match status" value="1"/>
</dbReference>
<accession>M7N8K7</accession>
<dbReference type="PIRSF" id="PIRSF000477">
    <property type="entry name" value="PurNPase"/>
    <property type="match status" value="1"/>
</dbReference>
<dbReference type="SUPFAM" id="SSF53167">
    <property type="entry name" value="Purine and uridine phosphorylases"/>
    <property type="match status" value="1"/>
</dbReference>
<dbReference type="NCBIfam" id="TIGR01697">
    <property type="entry name" value="PNPH-PUNA-XAPA"/>
    <property type="match status" value="1"/>
</dbReference>
<keyword evidence="5 6" id="KW-0808">Transferase</keyword>
<dbReference type="NCBIfam" id="TIGR01700">
    <property type="entry name" value="PNPH"/>
    <property type="match status" value="1"/>
</dbReference>
<dbReference type="PATRIC" id="fig|1279009.4.peg.1333"/>
<sequence length="273" mass="29835">MQTQIHEAVAAIRRITDATPHIGIILGTGLGQLVNKVSIQHRIPYTDIPHFPAATVESHQGYLIFGQLGGKPVVVMQGRFHYYEGYSMQQITLPVRVMKLLGIRKLFISNAAGGLNPDYQLSDLMALNDHINLLPENPLRGPNMNDFGPRFPDMYKPYDETLLEQAGQLAETLGFPLRKGVYASVTGPNLETPAEYRYLRIIGADAVGMSTVPEALVARHMNLPVFAVSVITDMGTPEGVEHVTLEKVLAAAAQAEPKLTALIEALVATQTED</sequence>
<dbReference type="CDD" id="cd09009">
    <property type="entry name" value="PNP-EcPNPII_like"/>
    <property type="match status" value="1"/>
</dbReference>
<organism evidence="8 9">
    <name type="scientific">Cesiribacter andamanensis AMV16</name>
    <dbReference type="NCBI Taxonomy" id="1279009"/>
    <lineage>
        <taxon>Bacteria</taxon>
        <taxon>Pseudomonadati</taxon>
        <taxon>Bacteroidota</taxon>
        <taxon>Cytophagia</taxon>
        <taxon>Cytophagales</taxon>
        <taxon>Cesiribacteraceae</taxon>
        <taxon>Cesiribacter</taxon>
    </lineage>
</organism>
<evidence type="ECO:0000256" key="1">
    <source>
        <dbReference type="ARBA" id="ARBA00005058"/>
    </source>
</evidence>
<dbReference type="GO" id="GO:0004731">
    <property type="term" value="F:purine-nucleoside phosphorylase activity"/>
    <property type="evidence" value="ECO:0007669"/>
    <property type="project" value="UniProtKB-EC"/>
</dbReference>
<dbReference type="Pfam" id="PF01048">
    <property type="entry name" value="PNP_UDP_1"/>
    <property type="match status" value="1"/>
</dbReference>
<gene>
    <name evidence="8" type="primary">punA</name>
    <name evidence="8" type="ORF">ADICEAN_01318</name>
</gene>
<dbReference type="InterPro" id="IPR011270">
    <property type="entry name" value="Pur_Nuc_Pase_Ino/Guo-sp"/>
</dbReference>
<dbReference type="eggNOG" id="COG0005">
    <property type="taxonomic scope" value="Bacteria"/>
</dbReference>
<keyword evidence="9" id="KW-1185">Reference proteome</keyword>
<feature type="domain" description="Nucleoside phosphorylase" evidence="7">
    <location>
        <begin position="22"/>
        <end position="268"/>
    </location>
</feature>
<dbReference type="GO" id="GO:0005737">
    <property type="term" value="C:cytoplasm"/>
    <property type="evidence" value="ECO:0007669"/>
    <property type="project" value="TreeGrafter"/>
</dbReference>
<comment type="caution">
    <text evidence="8">The sequence shown here is derived from an EMBL/GenBank/DDBJ whole genome shotgun (WGS) entry which is preliminary data.</text>
</comment>
<reference evidence="8 9" key="1">
    <citation type="journal article" date="2013" name="Genome Announc.">
        <title>Draft Genome Sequence of Cesiribacter andamanensis Strain AMV16T, Isolated from a Soil Sample from a Mud Volcano in the Andaman Islands, India.</title>
        <authorList>
            <person name="Shivaji S."/>
            <person name="Ara S."/>
            <person name="Begum Z."/>
            <person name="Srinivas T.N."/>
            <person name="Singh A."/>
            <person name="Kumar Pinnaka A."/>
        </authorList>
    </citation>
    <scope>NUCLEOTIDE SEQUENCE [LARGE SCALE GENOMIC DNA]</scope>
    <source>
        <strain evidence="8 9">AMV16</strain>
    </source>
</reference>
<name>M7N8K7_9BACT</name>
<comment type="function">
    <text evidence="6">The purine nucleoside phosphorylases catalyze the phosphorolytic breakdown of the N-glycosidic bond in the beta-(deoxy)ribonucleoside molecules, with the formation of the corresponding free purine bases and pentose-1-phosphate.</text>
</comment>
<evidence type="ECO:0000256" key="5">
    <source>
        <dbReference type="ARBA" id="ARBA00022679"/>
    </source>
</evidence>
<dbReference type="InterPro" id="IPR000845">
    <property type="entry name" value="Nucleoside_phosphorylase_d"/>
</dbReference>
<dbReference type="Gene3D" id="3.40.50.1580">
    <property type="entry name" value="Nucleoside phosphorylase domain"/>
    <property type="match status" value="1"/>
</dbReference>